<dbReference type="GO" id="GO:0007411">
    <property type="term" value="P:axon guidance"/>
    <property type="evidence" value="ECO:0007669"/>
    <property type="project" value="TreeGrafter"/>
</dbReference>
<dbReference type="PRINTS" id="PR01705">
    <property type="entry name" value="TSP1REPEAT"/>
</dbReference>
<keyword evidence="4" id="KW-1003">Cell membrane</keyword>
<evidence type="ECO:0000313" key="19">
    <source>
        <dbReference type="EMBL" id="RVE65808.1"/>
    </source>
</evidence>
<comment type="similarity">
    <text evidence="2 14">Belongs to the unc-5 family.</text>
</comment>
<dbReference type="GO" id="GO:0005042">
    <property type="term" value="F:netrin receptor activity"/>
    <property type="evidence" value="ECO:0007669"/>
    <property type="project" value="UniProtKB-UniRule"/>
</dbReference>
<feature type="domain" description="Death" evidence="16">
    <location>
        <begin position="870"/>
        <end position="927"/>
    </location>
</feature>
<keyword evidence="3 14" id="KW-0217">Developmental protein</keyword>
<dbReference type="Gene3D" id="2.20.100.10">
    <property type="entry name" value="Thrombospondin type-1 (TSP1) repeat"/>
    <property type="match status" value="2"/>
</dbReference>
<keyword evidence="9 14" id="KW-0472">Membrane</keyword>
<evidence type="ECO:0000256" key="14">
    <source>
        <dbReference type="RuleBase" id="RU367033"/>
    </source>
</evidence>
<name>A0A3S2MSF4_ORYJA</name>
<reference evidence="19 20" key="2">
    <citation type="submission" date="2019-01" db="EMBL/GenBank/DDBJ databases">
        <title>A chromosome length genome reference of the Java medaka (oryzias javanicus).</title>
        <authorList>
            <person name="Herpin A."/>
            <person name="Takehana Y."/>
            <person name="Naruse K."/>
            <person name="Ansai S."/>
            <person name="Kawaguchi M."/>
        </authorList>
    </citation>
    <scope>NUCLEOTIDE SEQUENCE [LARGE SCALE GENOMIC DNA]</scope>
    <source>
        <strain evidence="19">RS831</strain>
        <tissue evidence="19">Whole body</tissue>
    </source>
</reference>
<evidence type="ECO:0000256" key="3">
    <source>
        <dbReference type="ARBA" id="ARBA00022473"/>
    </source>
</evidence>
<evidence type="ECO:0000256" key="11">
    <source>
        <dbReference type="ARBA" id="ARBA00023170"/>
    </source>
</evidence>
<dbReference type="PROSITE" id="PS50017">
    <property type="entry name" value="DEATH_DOMAIN"/>
    <property type="match status" value="1"/>
</dbReference>
<dbReference type="PANTHER" id="PTHR12582:SF49">
    <property type="entry name" value="NETRIN RECEPTOR UNC5"/>
    <property type="match status" value="1"/>
</dbReference>
<feature type="transmembrane region" description="Helical" evidence="14">
    <location>
        <begin position="377"/>
        <end position="402"/>
    </location>
</feature>
<dbReference type="AlphaFoldDB" id="A0A3S2MSF4"/>
<dbReference type="Pfam" id="PF25609">
    <property type="entry name" value="Unc5_NetrinR_N"/>
    <property type="match status" value="1"/>
</dbReference>
<comment type="subcellular location">
    <subcellularLocation>
        <location evidence="1 14">Cell membrane</location>
        <topology evidence="1 14">Single-pass type I membrane protein</topology>
    </subcellularLocation>
</comment>
<dbReference type="InterPro" id="IPR042154">
    <property type="entry name" value="Death_UNC5C"/>
</dbReference>
<dbReference type="FunFam" id="1.10.533.10:FF:000001">
    <property type="entry name" value="Unc-5 netrin receptor B"/>
    <property type="match status" value="1"/>
</dbReference>
<dbReference type="InterPro" id="IPR036383">
    <property type="entry name" value="TSP1_rpt_sf"/>
</dbReference>
<dbReference type="SMART" id="SM00005">
    <property type="entry name" value="DEATH"/>
    <property type="match status" value="1"/>
</dbReference>
<dbReference type="FunFam" id="2.60.40.10:FF:000037">
    <property type="entry name" value="Unc-5 netrin receptor C"/>
    <property type="match status" value="1"/>
</dbReference>
<dbReference type="InterPro" id="IPR000488">
    <property type="entry name" value="Death_dom"/>
</dbReference>
<dbReference type="PROSITE" id="PS50835">
    <property type="entry name" value="IG_LIKE"/>
    <property type="match status" value="1"/>
</dbReference>
<comment type="function">
    <text evidence="14">Receptor for netrin required for axon guidance. Mediates axon repulsion of neuronal growth cones in the developing nervous system upon ligand binding.</text>
</comment>
<keyword evidence="7" id="KW-0677">Repeat</keyword>
<evidence type="ECO:0000256" key="9">
    <source>
        <dbReference type="ARBA" id="ARBA00023136"/>
    </source>
</evidence>
<dbReference type="Pfam" id="PF00090">
    <property type="entry name" value="TSP_1"/>
    <property type="match status" value="2"/>
</dbReference>
<dbReference type="PROSITE" id="PS50092">
    <property type="entry name" value="TSP1"/>
    <property type="match status" value="2"/>
</dbReference>
<feature type="chain" id="PRO_5025093418" description="Netrin receptor UNC5" evidence="14">
    <location>
        <begin position="19"/>
        <end position="936"/>
    </location>
</feature>
<dbReference type="InterPro" id="IPR037936">
    <property type="entry name" value="UNC5A-D"/>
</dbReference>
<dbReference type="InterPro" id="IPR003599">
    <property type="entry name" value="Ig_sub"/>
</dbReference>
<protein>
    <recommendedName>
        <fullName evidence="14">Netrin receptor UNC5</fullName>
    </recommendedName>
</protein>
<dbReference type="Proteomes" id="UP000283210">
    <property type="component" value="Chromosome 12"/>
</dbReference>
<dbReference type="FunFam" id="2.20.100.10:FF:000008">
    <property type="entry name" value="Unc-5 netrin receptor C"/>
    <property type="match status" value="1"/>
</dbReference>
<evidence type="ECO:0000256" key="12">
    <source>
        <dbReference type="ARBA" id="ARBA00023180"/>
    </source>
</evidence>
<evidence type="ECO:0000259" key="17">
    <source>
        <dbReference type="PROSITE" id="PS50835"/>
    </source>
</evidence>
<evidence type="ECO:0000313" key="20">
    <source>
        <dbReference type="Proteomes" id="UP000283210"/>
    </source>
</evidence>
<dbReference type="InterPro" id="IPR033772">
    <property type="entry name" value="UPA"/>
</dbReference>
<sequence length="936" mass="103822">MPTSFWLLLFLLLDIAVAQVDDDFIGLGELPETFPSDPPEPLPVFLMEPEEAYIVKNKPVNLYCKATPATQIYFKCNSEWVHQKEHTVEERVDENSGLVVREASIEITRQQVEELFGPEDFWCQCVAWSSAGTTKSRKAHVRIAYLRKPFDQEPLGKEVSIEQEVLLQCRPPEGIPPAEVEWLKNDEIIDPAEDRNFYITIDHNLIIKQARLSDTANYTCVAKNIVAKRYSTTATVIVYVNGGWSTWTEWSVCNSRCGRGYQKRTRSCTNPAPLNGGAICEGQGIQKLPCNPLCPVDGLWTEWSKWSTCGTECTHWRRRDCGAPAPKNGGKDCEGTVLQSKNCTDGLCMQSSLNPKSSEAKGKNDLGSSLAPSTDDVALYVGIVIAVIMCLVISVVVALFVYRRNHRDFSSDILDSSALNGGFQPVSIKTARKADLLTVPPDLTSAAAMYRGPVYALHDVADKIPMTNSPLLEPLPNLKIKVYNSSGLVTPQDDLGGEFSSKLSPKLPHCLLDNSDSTMGRRTQSQTLLRTRDPSCTALGSFSSQGGQLIVPNSGVSLLIPAGAVPQGRVYEMYVTVQRKENLRPSVEDGQTVLSPVVSCGPPGALLTRPVVITMHHCAVCDGQQDWLIQLKSQSQQNQWEDVVVVGEENFTTPCYVQMDDEACHVLTETLGTYCLVGQSLSAATIKRLKLAIFGPVTCAAMEYHIRVYCLDDTQDALKEVLQMEKQMGGKLLDEPKTLSFKDSTHNLRLSIHDVPHMLWKSKLLAKYQELSFQQVWSGSQRNLHCCFTLERFSTSTVDLTCKICVRQVEGEGQIFQLDTTLSEDSQSIDTSLLDPASNITTLVGPNAFRIPVSIRQKLCSSLDAPQTRGNDWRMLAHKLNLDRYLNYFATKSSPTGVILDLWEAQHFPDGNLSRLAQVLEEMGRHDSLVPAVIEH</sequence>
<dbReference type="SUPFAM" id="SSF48726">
    <property type="entry name" value="Immunoglobulin"/>
    <property type="match status" value="2"/>
</dbReference>
<dbReference type="InterPro" id="IPR003598">
    <property type="entry name" value="Ig_sub2"/>
</dbReference>
<dbReference type="SMART" id="SM00218">
    <property type="entry name" value="ZU5"/>
    <property type="match status" value="1"/>
</dbReference>
<dbReference type="FunFam" id="2.60.220.30:FF:000003">
    <property type="entry name" value="Unc-5 netrin receptor C"/>
    <property type="match status" value="1"/>
</dbReference>
<feature type="signal peptide" evidence="14">
    <location>
        <begin position="1"/>
        <end position="18"/>
    </location>
</feature>
<evidence type="ECO:0000256" key="5">
    <source>
        <dbReference type="ARBA" id="ARBA00022692"/>
    </source>
</evidence>
<evidence type="ECO:0000256" key="2">
    <source>
        <dbReference type="ARBA" id="ARBA00009844"/>
    </source>
</evidence>
<evidence type="ECO:0000256" key="13">
    <source>
        <dbReference type="ARBA" id="ARBA00023319"/>
    </source>
</evidence>
<keyword evidence="8 14" id="KW-1133">Transmembrane helix</keyword>
<dbReference type="OrthoDB" id="5973910at2759"/>
<dbReference type="InterPro" id="IPR011029">
    <property type="entry name" value="DEATH-like_dom_sf"/>
</dbReference>
<evidence type="ECO:0000259" key="16">
    <source>
        <dbReference type="PROSITE" id="PS50017"/>
    </source>
</evidence>
<dbReference type="InterPro" id="IPR013783">
    <property type="entry name" value="Ig-like_fold"/>
</dbReference>
<proteinExistence type="inferred from homology"/>
<dbReference type="FunFam" id="2.60.40.10:FF:000039">
    <property type="entry name" value="Unc-5 netrin receptor C"/>
    <property type="match status" value="1"/>
</dbReference>
<evidence type="ECO:0000256" key="4">
    <source>
        <dbReference type="ARBA" id="ARBA00022475"/>
    </source>
</evidence>
<accession>A0A3S2MSF4</accession>
<evidence type="ECO:0000256" key="10">
    <source>
        <dbReference type="ARBA" id="ARBA00023157"/>
    </source>
</evidence>
<evidence type="ECO:0000259" key="18">
    <source>
        <dbReference type="PROSITE" id="PS51145"/>
    </source>
</evidence>
<dbReference type="InterPro" id="IPR057755">
    <property type="entry name" value="UNC5A-D-like_N"/>
</dbReference>
<feature type="domain" description="Ig-like" evidence="17">
    <location>
        <begin position="156"/>
        <end position="237"/>
    </location>
</feature>
<dbReference type="SUPFAM" id="SSF82895">
    <property type="entry name" value="TSP-1 type 1 repeat"/>
    <property type="match status" value="2"/>
</dbReference>
<dbReference type="SMART" id="SM00409">
    <property type="entry name" value="IG"/>
    <property type="match status" value="1"/>
</dbReference>
<keyword evidence="11 14" id="KW-0675">Receptor</keyword>
<dbReference type="Pfam" id="PF00791">
    <property type="entry name" value="ZU5"/>
    <property type="match status" value="1"/>
</dbReference>
<organism evidence="19 20">
    <name type="scientific">Oryzias javanicus</name>
    <name type="common">Javanese ricefish</name>
    <name type="synonym">Aplocheilus javanicus</name>
    <dbReference type="NCBI Taxonomy" id="123683"/>
    <lineage>
        <taxon>Eukaryota</taxon>
        <taxon>Metazoa</taxon>
        <taxon>Chordata</taxon>
        <taxon>Craniata</taxon>
        <taxon>Vertebrata</taxon>
        <taxon>Euteleostomi</taxon>
        <taxon>Actinopterygii</taxon>
        <taxon>Neopterygii</taxon>
        <taxon>Teleostei</taxon>
        <taxon>Neoteleostei</taxon>
        <taxon>Acanthomorphata</taxon>
        <taxon>Ovalentaria</taxon>
        <taxon>Atherinomorphae</taxon>
        <taxon>Beloniformes</taxon>
        <taxon>Adrianichthyidae</taxon>
        <taxon>Oryziinae</taxon>
        <taxon>Oryzias</taxon>
    </lineage>
</organism>
<feature type="region of interest" description="Disordered" evidence="15">
    <location>
        <begin position="510"/>
        <end position="529"/>
    </location>
</feature>
<dbReference type="Pfam" id="PF17217">
    <property type="entry name" value="UPA"/>
    <property type="match status" value="1"/>
</dbReference>
<dbReference type="Gene3D" id="2.60.40.10">
    <property type="entry name" value="Immunoglobulins"/>
    <property type="match status" value="2"/>
</dbReference>
<evidence type="ECO:0000256" key="6">
    <source>
        <dbReference type="ARBA" id="ARBA00022729"/>
    </source>
</evidence>
<dbReference type="Pfam" id="PF07679">
    <property type="entry name" value="I-set"/>
    <property type="match status" value="1"/>
</dbReference>
<dbReference type="Gene3D" id="1.10.533.10">
    <property type="entry name" value="Death Domain, Fas"/>
    <property type="match status" value="1"/>
</dbReference>
<keyword evidence="13 14" id="KW-0393">Immunoglobulin domain</keyword>
<dbReference type="SMART" id="SM00209">
    <property type="entry name" value="TSP1"/>
    <property type="match status" value="2"/>
</dbReference>
<dbReference type="PROSITE" id="PS51145">
    <property type="entry name" value="ZU5"/>
    <property type="match status" value="1"/>
</dbReference>
<keyword evidence="6 14" id="KW-0732">Signal</keyword>
<reference evidence="19 20" key="1">
    <citation type="submission" date="2018-11" db="EMBL/GenBank/DDBJ databases">
        <authorList>
            <person name="Lopez-Roques C."/>
            <person name="Donnadieu C."/>
            <person name="Bouchez O."/>
            <person name="Klopp C."/>
            <person name="Cabau C."/>
            <person name="Zahm M."/>
        </authorList>
    </citation>
    <scope>NUCLEOTIDE SEQUENCE [LARGE SCALE GENOMIC DNA]</scope>
    <source>
        <strain evidence="19">RS831</strain>
        <tissue evidence="19">Whole body</tissue>
    </source>
</reference>
<evidence type="ECO:0000256" key="8">
    <source>
        <dbReference type="ARBA" id="ARBA00022989"/>
    </source>
</evidence>
<dbReference type="CDD" id="cd08799">
    <property type="entry name" value="Death_UNC5C"/>
    <property type="match status" value="1"/>
</dbReference>
<dbReference type="FunFam" id="2.20.100.10:FF:000002">
    <property type="entry name" value="Unc-5 netrin receptor C"/>
    <property type="match status" value="1"/>
</dbReference>
<feature type="domain" description="ZU5" evidence="18">
    <location>
        <begin position="536"/>
        <end position="671"/>
    </location>
</feature>
<dbReference type="InterPro" id="IPR013098">
    <property type="entry name" value="Ig_I-set"/>
</dbReference>
<evidence type="ECO:0000256" key="1">
    <source>
        <dbReference type="ARBA" id="ARBA00004251"/>
    </source>
</evidence>
<dbReference type="Gene3D" id="2.60.220.30">
    <property type="match status" value="1"/>
</dbReference>
<dbReference type="GO" id="GO:0005886">
    <property type="term" value="C:plasma membrane"/>
    <property type="evidence" value="ECO:0007669"/>
    <property type="project" value="UniProtKB-SubCell"/>
</dbReference>
<dbReference type="InterPro" id="IPR036179">
    <property type="entry name" value="Ig-like_dom_sf"/>
</dbReference>
<dbReference type="Pfam" id="PF00531">
    <property type="entry name" value="Death"/>
    <property type="match status" value="1"/>
</dbReference>
<keyword evidence="12" id="KW-0325">Glycoprotein</keyword>
<dbReference type="InterPro" id="IPR007110">
    <property type="entry name" value="Ig-like_dom"/>
</dbReference>
<evidence type="ECO:0000256" key="7">
    <source>
        <dbReference type="ARBA" id="ARBA00022737"/>
    </source>
</evidence>
<keyword evidence="5 14" id="KW-0812">Transmembrane</keyword>
<keyword evidence="20" id="KW-1185">Reference proteome</keyword>
<dbReference type="InterPro" id="IPR000906">
    <property type="entry name" value="ZU5_dom"/>
</dbReference>
<gene>
    <name evidence="19" type="ORF">OJAV_G00120230</name>
</gene>
<evidence type="ECO:0000256" key="15">
    <source>
        <dbReference type="SAM" id="MobiDB-lite"/>
    </source>
</evidence>
<dbReference type="SMART" id="SM00408">
    <property type="entry name" value="IGc2"/>
    <property type="match status" value="1"/>
</dbReference>
<dbReference type="SUPFAM" id="SSF47986">
    <property type="entry name" value="DEATH domain"/>
    <property type="match status" value="1"/>
</dbReference>
<dbReference type="InterPro" id="IPR000884">
    <property type="entry name" value="TSP1_rpt"/>
</dbReference>
<keyword evidence="10" id="KW-1015">Disulfide bond</keyword>
<dbReference type="PANTHER" id="PTHR12582">
    <property type="entry name" value="NETRIN RECEPTOR UNC5"/>
    <property type="match status" value="1"/>
</dbReference>
<dbReference type="EMBL" id="CM012448">
    <property type="protein sequence ID" value="RVE65808.1"/>
    <property type="molecule type" value="Genomic_DNA"/>
</dbReference>